<protein>
    <submittedName>
        <fullName evidence="1">Uncharacterized protein</fullName>
    </submittedName>
</protein>
<comment type="caution">
    <text evidence="1">The sequence shown here is derived from an EMBL/GenBank/DDBJ whole genome shotgun (WGS) entry which is preliminary data.</text>
</comment>
<gene>
    <name evidence="1" type="ORF">NP533_14400</name>
    <name evidence="2" type="ORF">NP554_28995</name>
</gene>
<dbReference type="RefSeq" id="WP_274079044.1">
    <property type="nucleotide sequence ID" value="NZ_CP128558.1"/>
</dbReference>
<proteinExistence type="predicted"/>
<dbReference type="EMBL" id="JANIAM010000047">
    <property type="protein sequence ID" value="MDD2115837.1"/>
    <property type="molecule type" value="Genomic_DNA"/>
</dbReference>
<accession>A0A9X4HSD6</accession>
<dbReference type="Proteomes" id="UP001150678">
    <property type="component" value="Unassembled WGS sequence"/>
</dbReference>
<evidence type="ECO:0000313" key="3">
    <source>
        <dbReference type="Proteomes" id="UP001150678"/>
    </source>
</evidence>
<sequence>MIAFEFTRIDESLFANEFDQGDISLISENLCITSKLNSKHSNMIYLSIISLIDGLTRNNKYFEFIAADSSFRIKFKQQRETILINHEGILKIKVNRFELLKALEDGAERFLSSPRNSIPISSAVYLDLSTSRTLLNQKINNHRKL</sequence>
<dbReference type="EMBL" id="JANIAN010000017">
    <property type="protein sequence ID" value="MDD2107391.1"/>
    <property type="molecule type" value="Genomic_DNA"/>
</dbReference>
<reference evidence="1" key="1">
    <citation type="submission" date="2022-07" db="EMBL/GenBank/DDBJ databases">
        <title>Multi-strain Analysis of Pseudomonas putida Reveals Metabolic and Genetic Diversity.</title>
        <authorList>
            <person name="Monk J.M."/>
        </authorList>
    </citation>
    <scope>NUCLEOTIDE SEQUENCE</scope>
    <source>
        <strain evidence="1">17514</strain>
        <strain evidence="2">17633</strain>
    </source>
</reference>
<dbReference type="AlphaFoldDB" id="A0A9X4HSD6"/>
<organism evidence="1 3">
    <name type="scientific">Pseudomonas asiatica</name>
    <dbReference type="NCBI Taxonomy" id="2219225"/>
    <lineage>
        <taxon>Bacteria</taxon>
        <taxon>Pseudomonadati</taxon>
        <taxon>Pseudomonadota</taxon>
        <taxon>Gammaproteobacteria</taxon>
        <taxon>Pseudomonadales</taxon>
        <taxon>Pseudomonadaceae</taxon>
        <taxon>Pseudomonas</taxon>
    </lineage>
</organism>
<name>A0A9X4HSD6_9PSED</name>
<evidence type="ECO:0000313" key="2">
    <source>
        <dbReference type="EMBL" id="MDD2115837.1"/>
    </source>
</evidence>
<dbReference type="Proteomes" id="UP001150728">
    <property type="component" value="Unassembled WGS sequence"/>
</dbReference>
<evidence type="ECO:0000313" key="1">
    <source>
        <dbReference type="EMBL" id="MDD2107391.1"/>
    </source>
</evidence>